<dbReference type="CDD" id="cd00293">
    <property type="entry name" value="USP-like"/>
    <property type="match status" value="1"/>
</dbReference>
<organism evidence="1 2">
    <name type="scientific">Novosphingobium pentaromativorans US6-1</name>
    <dbReference type="NCBI Taxonomy" id="1088721"/>
    <lineage>
        <taxon>Bacteria</taxon>
        <taxon>Pseudomonadati</taxon>
        <taxon>Pseudomonadota</taxon>
        <taxon>Alphaproteobacteria</taxon>
        <taxon>Sphingomonadales</taxon>
        <taxon>Sphingomonadaceae</taxon>
        <taxon>Novosphingobium</taxon>
    </lineage>
</organism>
<dbReference type="OrthoDB" id="9804721at2"/>
<reference evidence="1 2" key="1">
    <citation type="journal article" date="2012" name="J. Bacteriol.">
        <title>Genome sequence of benzo(a)pyrene-degrading bacterium Novosphingobium pentaromativorans US6-1.</title>
        <authorList>
            <person name="Luo Y.R."/>
            <person name="Kang S.G."/>
            <person name="Kim S.J."/>
            <person name="Kim M.R."/>
            <person name="Li N."/>
            <person name="Lee J.H."/>
            <person name="Kwon K.K."/>
        </authorList>
    </citation>
    <scope>NUCLEOTIDE SEQUENCE [LARGE SCALE GENOMIC DNA]</scope>
    <source>
        <strain evidence="1 2">US6-1</strain>
    </source>
</reference>
<protein>
    <submittedName>
        <fullName evidence="1">UspA</fullName>
    </submittedName>
</protein>
<dbReference type="SUPFAM" id="SSF52402">
    <property type="entry name" value="Adenine nucleotide alpha hydrolases-like"/>
    <property type="match status" value="1"/>
</dbReference>
<evidence type="ECO:0000313" key="1">
    <source>
        <dbReference type="EMBL" id="EHJ63012.1"/>
    </source>
</evidence>
<evidence type="ECO:0000313" key="2">
    <source>
        <dbReference type="Proteomes" id="UP000004030"/>
    </source>
</evidence>
<proteinExistence type="predicted"/>
<dbReference type="KEGG" id="npn:JI59_00390"/>
<dbReference type="RefSeq" id="WP_007011004.1">
    <property type="nucleotide sequence ID" value="NZ_AGFM01000002.1"/>
</dbReference>
<dbReference type="Gene3D" id="3.40.50.12370">
    <property type="match status" value="1"/>
</dbReference>
<dbReference type="eggNOG" id="COG0589">
    <property type="taxonomic scope" value="Bacteria"/>
</dbReference>
<dbReference type="Proteomes" id="UP000004030">
    <property type="component" value="Unassembled WGS sequence"/>
</dbReference>
<comment type="caution">
    <text evidence="1">The sequence shown here is derived from an EMBL/GenBank/DDBJ whole genome shotgun (WGS) entry which is preliminary data.</text>
</comment>
<dbReference type="EMBL" id="AGFM01000002">
    <property type="protein sequence ID" value="EHJ63012.1"/>
    <property type="molecule type" value="Genomic_DNA"/>
</dbReference>
<name>G6E6W6_9SPHN</name>
<keyword evidence="2" id="KW-1185">Reference proteome</keyword>
<dbReference type="PATRIC" id="fig|1088721.3.peg.84"/>
<dbReference type="AlphaFoldDB" id="G6E6W6"/>
<accession>G6E6W6</accession>
<gene>
    <name evidence="1" type="ORF">NSU_0087</name>
</gene>
<dbReference type="STRING" id="1088721.JI59_00390"/>
<sequence length="281" mass="30350">MTREALAKTVMLYATVDTFDIERGPAAFSMRFCETANAGLTAFLLNLDANAPPSRESRSLEQLRAESDLREVRNATNVEVLLGRAAQSGIDAVAMTAIDHSRGMIGCVADHARLHDLVIIGTDSRGMLSDRIIAENLLFEIGRPLIVVPPNYLAEFACHRIAAAWDNSRVAARALGDALALLPGIEEIVLLTVGGEKAILSSIDHDAMVRMLERRGVSARVERRDLNGRSIGEAIQDDALDVGANLLVMGGYGHSRLREFILGGATLSVFANPQLPILMSH</sequence>